<dbReference type="PRINTS" id="PR00111">
    <property type="entry name" value="ABHYDROLASE"/>
</dbReference>
<evidence type="ECO:0000259" key="1">
    <source>
        <dbReference type="Pfam" id="PF00561"/>
    </source>
</evidence>
<evidence type="ECO:0000313" key="2">
    <source>
        <dbReference type="EMBL" id="BAH09960.1"/>
    </source>
</evidence>
<reference evidence="2" key="7">
    <citation type="journal article" date="2010" name="J. Bacteriol.">
        <title>Pmr, a histone-like protein H1 (H-NS) family protein encoded by the IncP-7 plasmid pCAR1, is a key global regulator that alters host function.</title>
        <authorList>
            <person name="Yun C.S."/>
            <person name="Suzuki C."/>
            <person name="Naito K."/>
            <person name="Takeda T."/>
            <person name="Takahashi Y."/>
            <person name="Sai F."/>
            <person name="Terabayashi T."/>
            <person name="Miyakoshi M."/>
            <person name="Shintani M."/>
            <person name="Nishida H."/>
            <person name="Yamane H."/>
            <person name="Nojiri H."/>
        </authorList>
    </citation>
    <scope>NUCLEOTIDE SEQUENCE</scope>
    <source>
        <strain evidence="2">CA10</strain>
        <plasmid evidence="2">pCAR1.2</plasmid>
    </source>
</reference>
<dbReference type="Pfam" id="PF00561">
    <property type="entry name" value="Abhydrolase_1"/>
    <property type="match status" value="1"/>
</dbReference>
<sequence length="290" mass="32252">MLNKAEQISEKSESAYVERFVNAGGVETRYLEAGKGQPVILIHGGGAGAESEGNWRNVIPILARHYRVIAMDMLGFGKTAKPDIEYTQDRRIRHLHDFIKAMNFDGKVSIVGNSMGGATGLGVSVLHSELVNALVLMGSAGLVVEIHEDLRPIINYDFTREGMVHLVKALTNDGFKIDDAMINSRYTYATDEATRKAYVATMQWIREQGGLFYDPEFIRKVPVPTLVVHGKDDKVVPVETAYKFLDLIDDSWGYIIPHCGHWAMIEHPEDFANATLSFLSRRADITRAAA</sequence>
<reference evidence="2" key="3">
    <citation type="journal article" date="2009" name="Appl. Environ. Microbiol.">
        <title>Carbazole-degradative IncP-7 plasmid pCAR1.2 is structurally unstable in Pseudomonas fluorescens Pf0-1, which accumulates catechol, the intermediate of the carbazole degradation pathway.</title>
        <authorList>
            <person name="Takahashi Y."/>
            <person name="Shintani M."/>
            <person name="Li L."/>
            <person name="Yamane H."/>
            <person name="Nojiri H."/>
        </authorList>
    </citation>
    <scope>NUCLEOTIDE SEQUENCE</scope>
    <source>
        <strain evidence="2">CA10</strain>
        <plasmid evidence="2">pCAR1.2</plasmid>
    </source>
</reference>
<dbReference type="EMBL" id="AB474758">
    <property type="protein sequence ID" value="BAH09960.1"/>
    <property type="molecule type" value="Genomic_DNA"/>
</dbReference>
<geneLocation type="plasmid" evidence="2">
    <name>pCAR1.2</name>
</geneLocation>
<dbReference type="SMR" id="B7XGF2"/>
<organism evidence="2">
    <name type="scientific">Pseudomonas putida</name>
    <name type="common">Arthrobacter siderocapsulatus</name>
    <dbReference type="NCBI Taxonomy" id="303"/>
    <lineage>
        <taxon>Bacteria</taxon>
        <taxon>Pseudomonadati</taxon>
        <taxon>Pseudomonadota</taxon>
        <taxon>Gammaproteobacteria</taxon>
        <taxon>Pseudomonadales</taxon>
        <taxon>Pseudomonadaceae</taxon>
        <taxon>Pseudomonas</taxon>
    </lineage>
</organism>
<accession>B7XGF2</accession>
<dbReference type="GO" id="GO:0016787">
    <property type="term" value="F:hydrolase activity"/>
    <property type="evidence" value="ECO:0007669"/>
    <property type="project" value="UniProtKB-KW"/>
</dbReference>
<dbReference type="PANTHER" id="PTHR46438">
    <property type="entry name" value="ALPHA/BETA-HYDROLASES SUPERFAMILY PROTEIN"/>
    <property type="match status" value="1"/>
</dbReference>
<dbReference type="PANTHER" id="PTHR46438:SF11">
    <property type="entry name" value="LIPASE-RELATED"/>
    <property type="match status" value="1"/>
</dbReference>
<gene>
    <name evidence="2" type="primary">carC</name>
</gene>
<dbReference type="FunFam" id="3.40.50.1820:FF:000615">
    <property type="entry name" value="Meta cleavage compound hydrolase"/>
    <property type="match status" value="1"/>
</dbReference>
<feature type="domain" description="AB hydrolase-1" evidence="1">
    <location>
        <begin position="38"/>
        <end position="268"/>
    </location>
</feature>
<name>B7XGF2_PSEPU</name>
<keyword evidence="2" id="KW-0614">Plasmid</keyword>
<dbReference type="InterPro" id="IPR000073">
    <property type="entry name" value="AB_hydrolase_1"/>
</dbReference>
<protein>
    <submittedName>
        <fullName evidence="2">Meta cleavage compound hydrolase</fullName>
    </submittedName>
</protein>
<reference evidence="2" key="5">
    <citation type="journal article" date="2009" name="BMC Genomics">
        <title>High-resolution mapping of plasmid transcriptomes in different host bacteria.</title>
        <authorList>
            <person name="Miyakoshi M."/>
            <person name="Nishida H."/>
            <person name="Shintani M."/>
            <person name="Yamane H."/>
            <person name="Nojiri H."/>
        </authorList>
    </citation>
    <scope>NUCLEOTIDE SEQUENCE</scope>
    <source>
        <strain evidence="2">CA10</strain>
        <plasmid evidence="2">pCAR1.2</plasmid>
    </source>
</reference>
<dbReference type="Gene3D" id="3.40.50.1820">
    <property type="entry name" value="alpha/beta hydrolase"/>
    <property type="match status" value="1"/>
</dbReference>
<reference evidence="2" key="2">
    <citation type="journal article" date="2005" name="Biotechnol. Lett.">
        <title>Recipient range of IncP-7 conjugative plasmid pCAR2 from Pseudomonas putida HS01 is broader than from other Pseudomonas strains.</title>
        <authorList>
            <person name="Shintani M."/>
            <person name="Habe H."/>
            <person name="Tsuda M."/>
            <person name="Omori T."/>
            <person name="Yamane H."/>
            <person name="Nojiri H."/>
        </authorList>
    </citation>
    <scope>NUCLEOTIDE SEQUENCE</scope>
    <source>
        <strain evidence="2">CA10</strain>
        <plasmid evidence="2">pCAR1.2</plasmid>
    </source>
</reference>
<dbReference type="AlphaFoldDB" id="B7XGF2"/>
<keyword evidence="2" id="KW-0378">Hydrolase</keyword>
<proteinExistence type="predicted"/>
<reference evidence="2" key="1">
    <citation type="journal article" date="2005" name="Appl. Microbiol. Biotechnol.">
        <title>Large plasmid pCAR2 and class II transposon Tn4676 are functional mobile genetic elements to distribute the carbazole/dioxin-degradative car gene cluster in different bacteria.</title>
        <authorList>
            <person name="Shintani M."/>
            <person name="Yoshida T."/>
            <person name="Habe H."/>
            <person name="Omori T."/>
            <person name="Nojiri H."/>
        </authorList>
    </citation>
    <scope>NUCLEOTIDE SEQUENCE</scope>
    <source>
        <strain evidence="2">CA10</strain>
        <plasmid evidence="2">pCAR1.2</plasmid>
    </source>
</reference>
<reference evidence="2" key="4">
    <citation type="journal article" date="2009" name="Biosci. Biotechnol. Biochem.">
        <title>The complete nucleotide sequence of pCAR2: pCAR2 and pCAR1 were structurally identical IncP-7 carbazole degradative plasmids.</title>
        <authorList>
            <person name="Takahashi Y."/>
            <person name="Shintani M."/>
            <person name="Yamane H."/>
            <person name="Nojiri H."/>
        </authorList>
    </citation>
    <scope>NUCLEOTIDE SEQUENCE</scope>
    <source>
        <strain evidence="2">CA10</strain>
        <plasmid evidence="2">pCAR1.2</plasmid>
    </source>
</reference>
<dbReference type="SUPFAM" id="SSF53474">
    <property type="entry name" value="alpha/beta-Hydrolases"/>
    <property type="match status" value="1"/>
</dbReference>
<dbReference type="RefSeq" id="WP_011077881.1">
    <property type="nucleotide sequence ID" value="NC_011838.1"/>
</dbReference>
<dbReference type="InterPro" id="IPR029058">
    <property type="entry name" value="AB_hydrolase_fold"/>
</dbReference>
<dbReference type="ESTHER" id="psest-bpdF">
    <property type="family name" value="Carbon-carbon_bond_hydrolase"/>
</dbReference>
<reference evidence="2" key="6">
    <citation type="journal article" date="2010" name="Environ. Microbiol.">
        <title>Response of the Pseudomonas host chromosomal transcriptome to carriage of the IncP-7 plasmid pCAR1.</title>
        <authorList>
            <person name="Shintani M."/>
            <person name="Takahashi Y."/>
            <person name="Tokumaru H."/>
            <person name="Kadota K."/>
            <person name="Hara H."/>
            <person name="Miyakoshi M."/>
            <person name="Naito K."/>
            <person name="Yamane H."/>
            <person name="Nishida H."/>
            <person name="Nojiri H."/>
        </authorList>
    </citation>
    <scope>NUCLEOTIDE SEQUENCE</scope>
    <source>
        <strain evidence="2">CA10</strain>
        <plasmid evidence="2">pCAR1.2</plasmid>
    </source>
</reference>